<name>A0A7W9BG37_9SPHN</name>
<dbReference type="GO" id="GO:0043565">
    <property type="term" value="F:sequence-specific DNA binding"/>
    <property type="evidence" value="ECO:0007669"/>
    <property type="project" value="TreeGrafter"/>
</dbReference>
<evidence type="ECO:0000313" key="6">
    <source>
        <dbReference type="EMBL" id="MBB5716279.1"/>
    </source>
</evidence>
<dbReference type="CDD" id="cd08432">
    <property type="entry name" value="PBP2_GcdR_TrpI_HvrB_AmpR_like"/>
    <property type="match status" value="1"/>
</dbReference>
<dbReference type="InterPro" id="IPR000847">
    <property type="entry name" value="LysR_HTH_N"/>
</dbReference>
<dbReference type="RefSeq" id="WP_184059421.1">
    <property type="nucleotide sequence ID" value="NZ_JACIJK010000010.1"/>
</dbReference>
<evidence type="ECO:0000256" key="1">
    <source>
        <dbReference type="ARBA" id="ARBA00009437"/>
    </source>
</evidence>
<dbReference type="PANTHER" id="PTHR30537:SF74">
    <property type="entry name" value="HTH-TYPE TRANSCRIPTIONAL REGULATOR TRPI"/>
    <property type="match status" value="1"/>
</dbReference>
<evidence type="ECO:0000313" key="7">
    <source>
        <dbReference type="Proteomes" id="UP000546200"/>
    </source>
</evidence>
<dbReference type="InterPro" id="IPR005119">
    <property type="entry name" value="LysR_subst-bd"/>
</dbReference>
<dbReference type="PANTHER" id="PTHR30537">
    <property type="entry name" value="HTH-TYPE TRANSCRIPTIONAL REGULATOR"/>
    <property type="match status" value="1"/>
</dbReference>
<dbReference type="GO" id="GO:0003700">
    <property type="term" value="F:DNA-binding transcription factor activity"/>
    <property type="evidence" value="ECO:0007669"/>
    <property type="project" value="InterPro"/>
</dbReference>
<dbReference type="Proteomes" id="UP000546200">
    <property type="component" value="Unassembled WGS sequence"/>
</dbReference>
<dbReference type="Pfam" id="PF03466">
    <property type="entry name" value="LysR_substrate"/>
    <property type="match status" value="1"/>
</dbReference>
<keyword evidence="7" id="KW-1185">Reference proteome</keyword>
<dbReference type="Gene3D" id="1.10.10.10">
    <property type="entry name" value="Winged helix-like DNA-binding domain superfamily/Winged helix DNA-binding domain"/>
    <property type="match status" value="1"/>
</dbReference>
<dbReference type="PROSITE" id="PS50931">
    <property type="entry name" value="HTH_LYSR"/>
    <property type="match status" value="1"/>
</dbReference>
<feature type="domain" description="HTH lysR-type" evidence="5">
    <location>
        <begin position="9"/>
        <end position="66"/>
    </location>
</feature>
<dbReference type="SUPFAM" id="SSF46785">
    <property type="entry name" value="Winged helix' DNA-binding domain"/>
    <property type="match status" value="1"/>
</dbReference>
<dbReference type="Gene3D" id="3.40.190.10">
    <property type="entry name" value="Periplasmic binding protein-like II"/>
    <property type="match status" value="2"/>
</dbReference>
<dbReference type="NCBIfam" id="NF008352">
    <property type="entry name" value="PRK11139.1"/>
    <property type="match status" value="1"/>
</dbReference>
<proteinExistence type="inferred from homology"/>
<keyword evidence="4" id="KW-0804">Transcription</keyword>
<dbReference type="PRINTS" id="PR00039">
    <property type="entry name" value="HTHLYSR"/>
</dbReference>
<organism evidence="6 7">
    <name type="scientific">Sphingomonas aerophila</name>
    <dbReference type="NCBI Taxonomy" id="1344948"/>
    <lineage>
        <taxon>Bacteria</taxon>
        <taxon>Pseudomonadati</taxon>
        <taxon>Pseudomonadota</taxon>
        <taxon>Alphaproteobacteria</taxon>
        <taxon>Sphingomonadales</taxon>
        <taxon>Sphingomonadaceae</taxon>
        <taxon>Sphingomonas</taxon>
    </lineage>
</organism>
<evidence type="ECO:0000256" key="2">
    <source>
        <dbReference type="ARBA" id="ARBA00023015"/>
    </source>
</evidence>
<dbReference type="InterPro" id="IPR036388">
    <property type="entry name" value="WH-like_DNA-bd_sf"/>
</dbReference>
<dbReference type="GO" id="GO:0006351">
    <property type="term" value="P:DNA-templated transcription"/>
    <property type="evidence" value="ECO:0007669"/>
    <property type="project" value="TreeGrafter"/>
</dbReference>
<accession>A0A7W9BG37</accession>
<dbReference type="Pfam" id="PF00126">
    <property type="entry name" value="HTH_1"/>
    <property type="match status" value="1"/>
</dbReference>
<evidence type="ECO:0000256" key="4">
    <source>
        <dbReference type="ARBA" id="ARBA00023163"/>
    </source>
</evidence>
<dbReference type="InterPro" id="IPR036390">
    <property type="entry name" value="WH_DNA-bd_sf"/>
</dbReference>
<dbReference type="FunFam" id="1.10.10.10:FF:000038">
    <property type="entry name" value="Glycine cleavage system transcriptional activator"/>
    <property type="match status" value="1"/>
</dbReference>
<gene>
    <name evidence="6" type="ORF">FHS94_003142</name>
</gene>
<comment type="caution">
    <text evidence="6">The sequence shown here is derived from an EMBL/GenBank/DDBJ whole genome shotgun (WGS) entry which is preliminary data.</text>
</comment>
<dbReference type="SUPFAM" id="SSF53850">
    <property type="entry name" value="Periplasmic binding protein-like II"/>
    <property type="match status" value="1"/>
</dbReference>
<keyword evidence="2" id="KW-0805">Transcription regulation</keyword>
<sequence>MISRVRHLPPLPAIRVFEAAARHENFTAAANELGLTQAAVSYQMRVLEERLGTALFRREKKRVKLTEAGRRAAGEISRAFDVLDGAFAQLRTESEAMLTVSTSTTFANTWFARRLGVFQMANPGMAVRLVASDALVDFAADEVDVAVRSGRGQWPGLVADRLIDIDFTPMCSPGFLAAHGGRLEPADLLTLPVISPQDDWWRVWLREAGVDVPGGSIRPGVRLDSQANEGAAAIAGQGMAVLTPFFWRDDVAEGRLVRPFTQVTSLGHGYWFVCAEHRRQMPKIKRFREWLLAEVASDLLKDNTP</sequence>
<reference evidence="6 7" key="1">
    <citation type="submission" date="2020-08" db="EMBL/GenBank/DDBJ databases">
        <title>Genomic Encyclopedia of Type Strains, Phase IV (KMG-IV): sequencing the most valuable type-strain genomes for metagenomic binning, comparative biology and taxonomic classification.</title>
        <authorList>
            <person name="Goeker M."/>
        </authorList>
    </citation>
    <scope>NUCLEOTIDE SEQUENCE [LARGE SCALE GENOMIC DNA]</scope>
    <source>
        <strain evidence="6 7">DSM 100044</strain>
    </source>
</reference>
<dbReference type="AlphaFoldDB" id="A0A7W9BG37"/>
<evidence type="ECO:0000256" key="3">
    <source>
        <dbReference type="ARBA" id="ARBA00023125"/>
    </source>
</evidence>
<dbReference type="InterPro" id="IPR058163">
    <property type="entry name" value="LysR-type_TF_proteobact-type"/>
</dbReference>
<comment type="similarity">
    <text evidence="1">Belongs to the LysR transcriptional regulatory family.</text>
</comment>
<evidence type="ECO:0000259" key="5">
    <source>
        <dbReference type="PROSITE" id="PS50931"/>
    </source>
</evidence>
<protein>
    <submittedName>
        <fullName evidence="6">LysR family glycine cleavage system transcriptional activator</fullName>
    </submittedName>
</protein>
<keyword evidence="3" id="KW-0238">DNA-binding</keyword>
<dbReference type="EMBL" id="JACIJK010000010">
    <property type="protein sequence ID" value="MBB5716279.1"/>
    <property type="molecule type" value="Genomic_DNA"/>
</dbReference>